<keyword evidence="1" id="KW-1133">Transmembrane helix</keyword>
<keyword evidence="1" id="KW-0472">Membrane</keyword>
<feature type="transmembrane region" description="Helical" evidence="1">
    <location>
        <begin position="50"/>
        <end position="69"/>
    </location>
</feature>
<dbReference type="AlphaFoldDB" id="A0AA38XLB7"/>
<name>A0AA38XLB7_9EURO</name>
<keyword evidence="3" id="KW-1185">Reference proteome</keyword>
<evidence type="ECO:0000313" key="3">
    <source>
        <dbReference type="Proteomes" id="UP001172673"/>
    </source>
</evidence>
<evidence type="ECO:0000313" key="2">
    <source>
        <dbReference type="EMBL" id="KAJ9615561.1"/>
    </source>
</evidence>
<organism evidence="2 3">
    <name type="scientific">Cladophialophora chaetospira</name>
    <dbReference type="NCBI Taxonomy" id="386627"/>
    <lineage>
        <taxon>Eukaryota</taxon>
        <taxon>Fungi</taxon>
        <taxon>Dikarya</taxon>
        <taxon>Ascomycota</taxon>
        <taxon>Pezizomycotina</taxon>
        <taxon>Eurotiomycetes</taxon>
        <taxon>Chaetothyriomycetidae</taxon>
        <taxon>Chaetothyriales</taxon>
        <taxon>Herpotrichiellaceae</taxon>
        <taxon>Cladophialophora</taxon>
    </lineage>
</organism>
<evidence type="ECO:0000256" key="1">
    <source>
        <dbReference type="SAM" id="Phobius"/>
    </source>
</evidence>
<proteinExistence type="predicted"/>
<keyword evidence="1" id="KW-0812">Transmembrane</keyword>
<protein>
    <submittedName>
        <fullName evidence="2">Uncharacterized protein</fullName>
    </submittedName>
</protein>
<dbReference type="EMBL" id="JAPDRK010000002">
    <property type="protein sequence ID" value="KAJ9615561.1"/>
    <property type="molecule type" value="Genomic_DNA"/>
</dbReference>
<dbReference type="Proteomes" id="UP001172673">
    <property type="component" value="Unassembled WGS sequence"/>
</dbReference>
<accession>A0AA38XLB7</accession>
<sequence>MGALAYSSGKILPTLALFVTTTVSVVLLVFRNHLFGGNFPTIVEDSRSAVQVVVQILSFFLAMLQVYVLRTLFGYATRLLLPGRRLNLDKLSLPAAISQGKLDFSLSKHYLVIIFAVVGLTALPPALFSKSSSGLWDSEFYLATYEGTNIEVYPDTNNCTATHDERGLFPTCPVPTLQGLLLSSAGTATSTNPNQPRVHARLDNARWSYSGRSFGVGSSAGIAQPAYAGAADAFVGYKYRETGYLPQVQCEKNESSALSIKLITSKDGFYRYDVYGPLANEPPGTYEAFPITSWDADSSNLLAWAARSYNRSNIITLASGHSGYTSYNQTQCEVTFVPTTFEVSVNLTAKLITVEALPDDTEDFEPTGHLAFNTIQSINFLGRFSCNALWISVIGQTLLQNEWNMQQRLNTSDLGWVAFNAAIAESFTAMIDDILVAYGASQLVNANDTIPVSVTGMRKAVSIGKPIWTYAVFSFNSFVMLAFLIELLRTRFWHGLPQFDYTNMKCTIAAVGVAEQTSHWSPAREYSKRWTGDPSDPAFRHMEVVFKQYGSSVTGELNMPLLQPKGSSRSIPLSGLQQKLTSHDIVSNASLLDENEERPRSFV</sequence>
<comment type="caution">
    <text evidence="2">The sequence shown here is derived from an EMBL/GenBank/DDBJ whole genome shotgun (WGS) entry which is preliminary data.</text>
</comment>
<feature type="transmembrane region" description="Helical" evidence="1">
    <location>
        <begin position="12"/>
        <end position="30"/>
    </location>
</feature>
<feature type="transmembrane region" description="Helical" evidence="1">
    <location>
        <begin position="467"/>
        <end position="488"/>
    </location>
</feature>
<reference evidence="2" key="1">
    <citation type="submission" date="2022-10" db="EMBL/GenBank/DDBJ databases">
        <title>Culturing micro-colonial fungi from biological soil crusts in the Mojave desert and describing Neophaeococcomyces mojavensis, and introducing the new genera and species Taxawa tesnikishii.</title>
        <authorList>
            <person name="Kurbessoian T."/>
            <person name="Stajich J.E."/>
        </authorList>
    </citation>
    <scope>NUCLEOTIDE SEQUENCE</scope>
    <source>
        <strain evidence="2">TK_41</strain>
    </source>
</reference>
<gene>
    <name evidence="2" type="ORF">H2200_001636</name>
</gene>
<feature type="transmembrane region" description="Helical" evidence="1">
    <location>
        <begin position="110"/>
        <end position="128"/>
    </location>
</feature>